<reference evidence="12" key="2">
    <citation type="submission" date="2024-08" db="UniProtKB">
        <authorList>
            <consortium name="EnsemblMetazoa"/>
        </authorList>
    </citation>
    <scope>IDENTIFICATION</scope>
</reference>
<dbReference type="GO" id="GO:0046872">
    <property type="term" value="F:metal ion binding"/>
    <property type="evidence" value="ECO:0007669"/>
    <property type="project" value="UniProtKB-KW"/>
</dbReference>
<protein>
    <recommendedName>
        <fullName evidence="14">Peptidase M13 N-terminal domain-containing protein</fullName>
    </recommendedName>
</protein>
<dbReference type="GO" id="GO:0004222">
    <property type="term" value="F:metalloendopeptidase activity"/>
    <property type="evidence" value="ECO:0007669"/>
    <property type="project" value="InterPro"/>
</dbReference>
<evidence type="ECO:0000256" key="4">
    <source>
        <dbReference type="ARBA" id="ARBA00022670"/>
    </source>
</evidence>
<dbReference type="EnsemblMetazoa" id="XM_019902074.1">
    <property type="protein sequence ID" value="XP_019757633.1"/>
    <property type="gene ID" value="LOC109536009"/>
</dbReference>
<feature type="transmembrane region" description="Helical" evidence="9">
    <location>
        <begin position="12"/>
        <end position="31"/>
    </location>
</feature>
<sequence>MDQARRDAASIYPVVFVLVLALVPICTYIYLEFGSNINDEPAPSYCESALCYETFRHLTDTIDPKNEPCNDWYSYICGKLQRTVTHKSNLIMNLETSIEEKLKELVTTKEFNGKNRDQVDNLWYMRKFYQSCVESDVASLTPPKNKYMWMRHEKKFRSDIIQITQGWPVYKITEELSVWKQLMKYMVDAKSKGYYYELFLEVRAQTDNQTGEASVTISYPSWDMFRKHDSFWSNHHNVHRILSSFDENPTFEAYLVSDFRRDLSKIIERQMYRVAQMKNRGRKTSIHHMVRGNRFIPLSDWMLLLIQITNYTKLSPETTIEYNLYKNGFFEDLGELWRKYGSRIWGAYIAIELYLRDCDLMHMSNRIFCNIHDEYRKTCDDDCKNRCYKQAREYFPGIAEAQYVRELVPEATRTGVKKIIKHIANQIRIFYSPSVRRVNKNNEENMSCEGDNICELMQEMTPVIGGPDIAFDIEKFEETFGVVEGYIETDDFYNFRHLMARSLSNYNFKKLARLPNLNREYDLFLLKIRLAADYIFDVQKNTKDYFYISPALLQMPLYSPRREAYLNYGALGTIISTALLNVLGKKKIIFSDSYAGSEETKRISTNLGFVTSCPSKSAILAVLQNYLERDVNITWEEVAADRDASNIAYKAYENSGEPRFQDAKLLPGFLYRSTRQIFWMMSSFYLCQHMEYENIDLTLKQLNKPLPFNYYVIPRLRINMHKEGSAQFLLDFSCSINKTIHKPQCIPQ</sequence>
<keyword evidence="6" id="KW-0378">Hydrolase</keyword>
<comment type="subcellular location">
    <subcellularLocation>
        <location evidence="2">Cell membrane</location>
        <topology evidence="2">Single-pass type II membrane protein</topology>
    </subcellularLocation>
</comment>
<dbReference type="GO" id="GO:0005886">
    <property type="term" value="C:plasma membrane"/>
    <property type="evidence" value="ECO:0007669"/>
    <property type="project" value="UniProtKB-SubCell"/>
</dbReference>
<name>A0AAR5P970_DENPD</name>
<evidence type="ECO:0000256" key="7">
    <source>
        <dbReference type="ARBA" id="ARBA00022833"/>
    </source>
</evidence>
<dbReference type="InterPro" id="IPR024079">
    <property type="entry name" value="MetalloPept_cat_dom_sf"/>
</dbReference>
<dbReference type="PROSITE" id="PS51885">
    <property type="entry name" value="NEPRILYSIN"/>
    <property type="match status" value="1"/>
</dbReference>
<evidence type="ECO:0000259" key="11">
    <source>
        <dbReference type="Pfam" id="PF05649"/>
    </source>
</evidence>
<dbReference type="EnsemblMetazoa" id="XM_019902073.1">
    <property type="protein sequence ID" value="XP_019757632.1"/>
    <property type="gene ID" value="LOC109536009"/>
</dbReference>
<dbReference type="AlphaFoldDB" id="A0AAR5P970"/>
<evidence type="ECO:0000313" key="12">
    <source>
        <dbReference type="EnsemblMetazoa" id="XP_019757633.1"/>
    </source>
</evidence>
<keyword evidence="13" id="KW-1185">Reference proteome</keyword>
<proteinExistence type="inferred from homology"/>
<dbReference type="Proteomes" id="UP000019118">
    <property type="component" value="Unassembled WGS sequence"/>
</dbReference>
<evidence type="ECO:0000313" key="13">
    <source>
        <dbReference type="Proteomes" id="UP000019118"/>
    </source>
</evidence>
<feature type="domain" description="Peptidase M13 N-terminal" evidence="11">
    <location>
        <begin position="68"/>
        <end position="427"/>
    </location>
</feature>
<organism evidence="12 13">
    <name type="scientific">Dendroctonus ponderosae</name>
    <name type="common">Mountain pine beetle</name>
    <dbReference type="NCBI Taxonomy" id="77166"/>
    <lineage>
        <taxon>Eukaryota</taxon>
        <taxon>Metazoa</taxon>
        <taxon>Ecdysozoa</taxon>
        <taxon>Arthropoda</taxon>
        <taxon>Hexapoda</taxon>
        <taxon>Insecta</taxon>
        <taxon>Pterygota</taxon>
        <taxon>Neoptera</taxon>
        <taxon>Endopterygota</taxon>
        <taxon>Coleoptera</taxon>
        <taxon>Polyphaga</taxon>
        <taxon>Cucujiformia</taxon>
        <taxon>Curculionidae</taxon>
        <taxon>Scolytinae</taxon>
        <taxon>Dendroctonus</taxon>
    </lineage>
</organism>
<evidence type="ECO:0000256" key="8">
    <source>
        <dbReference type="ARBA" id="ARBA00023049"/>
    </source>
</evidence>
<dbReference type="KEGG" id="dpa:109536009"/>
<dbReference type="InterPro" id="IPR042089">
    <property type="entry name" value="Peptidase_M13_dom_2"/>
</dbReference>
<evidence type="ECO:0000256" key="6">
    <source>
        <dbReference type="ARBA" id="ARBA00022801"/>
    </source>
</evidence>
<keyword evidence="4" id="KW-0645">Protease</keyword>
<dbReference type="Pfam" id="PF05649">
    <property type="entry name" value="Peptidase_M13_N"/>
    <property type="match status" value="1"/>
</dbReference>
<dbReference type="PANTHER" id="PTHR11733:SF241">
    <property type="entry name" value="GH26575P-RELATED"/>
    <property type="match status" value="1"/>
</dbReference>
<evidence type="ECO:0000259" key="10">
    <source>
        <dbReference type="Pfam" id="PF01431"/>
    </source>
</evidence>
<comment type="similarity">
    <text evidence="3">Belongs to the peptidase M13 family.</text>
</comment>
<dbReference type="SUPFAM" id="SSF55486">
    <property type="entry name" value="Metalloproteases ('zincins'), catalytic domain"/>
    <property type="match status" value="1"/>
</dbReference>
<dbReference type="InterPro" id="IPR000718">
    <property type="entry name" value="Peptidase_M13"/>
</dbReference>
<keyword evidence="8" id="KW-0482">Metalloprotease</keyword>
<keyword evidence="7" id="KW-0862">Zinc</keyword>
<keyword evidence="9" id="KW-0812">Transmembrane</keyword>
<evidence type="ECO:0000256" key="1">
    <source>
        <dbReference type="ARBA" id="ARBA00001947"/>
    </source>
</evidence>
<evidence type="ECO:0008006" key="14">
    <source>
        <dbReference type="Google" id="ProtNLM"/>
    </source>
</evidence>
<dbReference type="Pfam" id="PF01431">
    <property type="entry name" value="Peptidase_M13"/>
    <property type="match status" value="1"/>
</dbReference>
<evidence type="ECO:0000256" key="5">
    <source>
        <dbReference type="ARBA" id="ARBA00022723"/>
    </source>
</evidence>
<keyword evidence="9" id="KW-1133">Transmembrane helix</keyword>
<dbReference type="PANTHER" id="PTHR11733">
    <property type="entry name" value="ZINC METALLOPROTEASE FAMILY M13 NEPRILYSIN-RELATED"/>
    <property type="match status" value="1"/>
</dbReference>
<keyword evidence="5" id="KW-0479">Metal-binding</keyword>
<reference evidence="13" key="1">
    <citation type="journal article" date="2013" name="Genome Biol.">
        <title>Draft genome of the mountain pine beetle, Dendroctonus ponderosae Hopkins, a major forest pest.</title>
        <authorList>
            <person name="Keeling C.I."/>
            <person name="Yuen M.M."/>
            <person name="Liao N.Y."/>
            <person name="Docking T.R."/>
            <person name="Chan S.K."/>
            <person name="Taylor G.A."/>
            <person name="Palmquist D.L."/>
            <person name="Jackman S.D."/>
            <person name="Nguyen A."/>
            <person name="Li M."/>
            <person name="Henderson H."/>
            <person name="Janes J.K."/>
            <person name="Zhao Y."/>
            <person name="Pandoh P."/>
            <person name="Moore R."/>
            <person name="Sperling F.A."/>
            <person name="Huber D.P."/>
            <person name="Birol I."/>
            <person name="Jones S.J."/>
            <person name="Bohlmann J."/>
        </authorList>
    </citation>
    <scope>NUCLEOTIDE SEQUENCE</scope>
</reference>
<dbReference type="Gene3D" id="3.40.390.10">
    <property type="entry name" value="Collagenase (Catalytic Domain)"/>
    <property type="match status" value="1"/>
</dbReference>
<dbReference type="InterPro" id="IPR008753">
    <property type="entry name" value="Peptidase_M13_N"/>
</dbReference>
<dbReference type="GeneID" id="109536009"/>
<feature type="domain" description="Peptidase M13 C-terminal" evidence="10">
    <location>
        <begin position="549"/>
        <end position="736"/>
    </location>
</feature>
<dbReference type="Gene3D" id="1.10.1380.10">
    <property type="entry name" value="Neutral endopeptidase , domain2"/>
    <property type="match status" value="1"/>
</dbReference>
<dbReference type="InterPro" id="IPR018497">
    <property type="entry name" value="Peptidase_M13_C"/>
</dbReference>
<evidence type="ECO:0000256" key="9">
    <source>
        <dbReference type="SAM" id="Phobius"/>
    </source>
</evidence>
<evidence type="ECO:0000256" key="3">
    <source>
        <dbReference type="ARBA" id="ARBA00007357"/>
    </source>
</evidence>
<dbReference type="GO" id="GO:0016485">
    <property type="term" value="P:protein processing"/>
    <property type="evidence" value="ECO:0007669"/>
    <property type="project" value="TreeGrafter"/>
</dbReference>
<accession>A0AAR5P970</accession>
<evidence type="ECO:0000256" key="2">
    <source>
        <dbReference type="ARBA" id="ARBA00004401"/>
    </source>
</evidence>
<comment type="cofactor">
    <cofactor evidence="1">
        <name>Zn(2+)</name>
        <dbReference type="ChEBI" id="CHEBI:29105"/>
    </cofactor>
</comment>
<keyword evidence="9" id="KW-0472">Membrane</keyword>